<evidence type="ECO:0000256" key="7">
    <source>
        <dbReference type="ARBA" id="ARBA00023228"/>
    </source>
</evidence>
<dbReference type="Proteomes" id="UP000009046">
    <property type="component" value="Unassembled WGS sequence"/>
</dbReference>
<organism>
    <name type="scientific">Pediculus humanus subsp. corporis</name>
    <name type="common">Body louse</name>
    <dbReference type="NCBI Taxonomy" id="121224"/>
    <lineage>
        <taxon>Eukaryota</taxon>
        <taxon>Metazoa</taxon>
        <taxon>Ecdysozoa</taxon>
        <taxon>Arthropoda</taxon>
        <taxon>Hexapoda</taxon>
        <taxon>Insecta</taxon>
        <taxon>Pterygota</taxon>
        <taxon>Neoptera</taxon>
        <taxon>Paraneoptera</taxon>
        <taxon>Psocodea</taxon>
        <taxon>Troctomorpha</taxon>
        <taxon>Phthiraptera</taxon>
        <taxon>Anoplura</taxon>
        <taxon>Pediculidae</taxon>
        <taxon>Pediculus</taxon>
    </lineage>
</organism>
<evidence type="ECO:0000256" key="1">
    <source>
        <dbReference type="ARBA" id="ARBA00010599"/>
    </source>
</evidence>
<feature type="transmembrane region" description="Helical" evidence="11">
    <location>
        <begin position="347"/>
        <end position="373"/>
    </location>
</feature>
<dbReference type="PANTHER" id="PTHR31981:SF1">
    <property type="entry name" value="GLYCOSYLATED LYSOSOMAL MEMBRANE PROTEIN"/>
    <property type="match status" value="1"/>
</dbReference>
<dbReference type="InterPro" id="IPR029382">
    <property type="entry name" value="NCU-G1"/>
</dbReference>
<evidence type="ECO:0000313" key="14">
    <source>
        <dbReference type="Proteomes" id="UP000009046"/>
    </source>
</evidence>
<comment type="subunit">
    <text evidence="10">Interacts (via lumenal domain) with lysosomal protein MFSD1; the interaction starts while both proteins are still in the endoplasmic reticulum and is required for stabilization of MFSD1 in lysosomes but has no direct effect on its targeting to lysosomes or transporter activity.</text>
</comment>
<dbReference type="CTD" id="8230490"/>
<evidence type="ECO:0000256" key="11">
    <source>
        <dbReference type="SAM" id="Phobius"/>
    </source>
</evidence>
<dbReference type="GO" id="GO:0005765">
    <property type="term" value="C:lysosomal membrane"/>
    <property type="evidence" value="ECO:0007669"/>
    <property type="project" value="UniProtKB-SubCell"/>
</dbReference>
<sequence length="389" mass="44321">MTLNYTRNPYCDNGIKNVSINYVKAEGPNDTLHYLWDFTHKPTLFLAKTDLDTNFHFDCNDFINGYPHSFNFTKVPSYEFSLLFNKLIEFNDVNDTGILTPDSKTITYDMKNFLWETTGKLIGDKNGKFVKIVMTGFNHSDPNYNLMGRVITAFGFENHDVELPRLLHSPNSTQIKIILDDLKSDSGFNESRRFALEMLLVSSNEDDDDDIKKNSSSKIILRKNTDDENSPGIFSMVDVMTPGSLNQKHRGAFLQWRPIIYVTKNPSITNSSEIVAYNLANVSPDSENDDDLIDSLPLIYHGDDIKNCLIERIVVSMGSSQDGFYKKTNYTSWTFLMNYGSPEQEKFSLLVILVMCIGLGLPTLLIIIGGLYLCTKPLRRKKDELSLER</sequence>
<dbReference type="OrthoDB" id="6264340at2759"/>
<comment type="similarity">
    <text evidence="1">Belongs to the GLMP family.</text>
</comment>
<dbReference type="InParanoid" id="E0VUP3"/>
<evidence type="ECO:0000256" key="8">
    <source>
        <dbReference type="ARBA" id="ARBA00024176"/>
    </source>
</evidence>
<comment type="subcellular location">
    <subcellularLocation>
        <location evidence="9">Lysosome membrane</location>
        <topology evidence="9">Single-pass type I membrane protein</topology>
        <orientation evidence="9">Lumenal side</orientation>
    </subcellularLocation>
</comment>
<comment type="function">
    <text evidence="8">Required to protect lysosomal transporter MFSD1 from lysosomal proteolysis and for MFSD1 lysosomal localization.</text>
</comment>
<reference evidence="12" key="2">
    <citation type="submission" date="2007-04" db="EMBL/GenBank/DDBJ databases">
        <title>The genome of the human body louse.</title>
        <authorList>
            <consortium name="The Human Body Louse Genome Consortium"/>
            <person name="Kirkness E."/>
            <person name="Walenz B."/>
            <person name="Hass B."/>
            <person name="Bruggner R."/>
            <person name="Strausberg R."/>
        </authorList>
    </citation>
    <scope>NUCLEOTIDE SEQUENCE</scope>
    <source>
        <strain evidence="12">USDA</strain>
    </source>
</reference>
<dbReference type="PANTHER" id="PTHR31981">
    <property type="entry name" value="GLYCOSYLATED LYSOSOMAL MEMBRANE PROTEIN"/>
    <property type="match status" value="1"/>
</dbReference>
<dbReference type="EMBL" id="AAZO01005514">
    <property type="status" value="NOT_ANNOTATED_CDS"/>
    <property type="molecule type" value="Genomic_DNA"/>
</dbReference>
<dbReference type="EMBL" id="DS235787">
    <property type="protein sequence ID" value="EEB17099.1"/>
    <property type="molecule type" value="Genomic_DNA"/>
</dbReference>
<evidence type="ECO:0000256" key="5">
    <source>
        <dbReference type="ARBA" id="ARBA00023136"/>
    </source>
</evidence>
<keyword evidence="6" id="KW-0325">Glycoprotein</keyword>
<reference evidence="13" key="3">
    <citation type="submission" date="2021-02" db="UniProtKB">
        <authorList>
            <consortium name="EnsemblMetazoa"/>
        </authorList>
    </citation>
    <scope>IDENTIFICATION</scope>
    <source>
        <strain evidence="13">USDA</strain>
    </source>
</reference>
<dbReference type="eggNOG" id="ENOG502QSBM">
    <property type="taxonomic scope" value="Eukaryota"/>
</dbReference>
<dbReference type="VEuPathDB" id="VectorBase:PHUM452800"/>
<dbReference type="KEGG" id="phu:Phum_PHUM452800"/>
<keyword evidence="2 11" id="KW-0812">Transmembrane</keyword>
<evidence type="ECO:0000256" key="9">
    <source>
        <dbReference type="ARBA" id="ARBA00024189"/>
    </source>
</evidence>
<evidence type="ECO:0000256" key="3">
    <source>
        <dbReference type="ARBA" id="ARBA00022729"/>
    </source>
</evidence>
<evidence type="ECO:0000313" key="12">
    <source>
        <dbReference type="EMBL" id="EEB17099.1"/>
    </source>
</evidence>
<dbReference type="HOGENOM" id="CLU_040225_0_0_1"/>
<dbReference type="OMA" id="TLHYLWD"/>
<dbReference type="AlphaFoldDB" id="E0VUP3"/>
<evidence type="ECO:0000256" key="10">
    <source>
        <dbReference type="ARBA" id="ARBA00044960"/>
    </source>
</evidence>
<dbReference type="Pfam" id="PF15065">
    <property type="entry name" value="NCU-G1"/>
    <property type="match status" value="1"/>
</dbReference>
<gene>
    <name evidence="13" type="primary">8230490</name>
    <name evidence="12" type="ORF">Phum_PHUM452800</name>
</gene>
<reference evidence="12" key="1">
    <citation type="submission" date="2007-04" db="EMBL/GenBank/DDBJ databases">
        <title>Annotation of Pediculus humanus corporis strain USDA.</title>
        <authorList>
            <person name="Kirkness E."/>
            <person name="Hannick L."/>
            <person name="Hass B."/>
            <person name="Bruggner R."/>
            <person name="Lawson D."/>
            <person name="Bidwell S."/>
            <person name="Joardar V."/>
            <person name="Caler E."/>
            <person name="Walenz B."/>
            <person name="Inman J."/>
            <person name="Schobel S."/>
            <person name="Galinsky K."/>
            <person name="Amedeo P."/>
            <person name="Strausberg R."/>
        </authorList>
    </citation>
    <scope>NUCLEOTIDE SEQUENCE</scope>
    <source>
        <strain evidence="12">USDA</strain>
    </source>
</reference>
<keyword evidence="5 11" id="KW-0472">Membrane</keyword>
<keyword evidence="7" id="KW-0458">Lysosome</keyword>
<name>E0VUP3_PEDHC</name>
<dbReference type="RefSeq" id="XP_002429837.1">
    <property type="nucleotide sequence ID" value="XM_002429792.1"/>
</dbReference>
<evidence type="ECO:0000256" key="6">
    <source>
        <dbReference type="ARBA" id="ARBA00023180"/>
    </source>
</evidence>
<dbReference type="GeneID" id="8230490"/>
<keyword evidence="4 11" id="KW-1133">Transmembrane helix</keyword>
<evidence type="ECO:0000256" key="4">
    <source>
        <dbReference type="ARBA" id="ARBA00022989"/>
    </source>
</evidence>
<proteinExistence type="inferred from homology"/>
<evidence type="ECO:0008006" key="15">
    <source>
        <dbReference type="Google" id="ProtNLM"/>
    </source>
</evidence>
<dbReference type="EnsemblMetazoa" id="PHUM452800-RA">
    <property type="protein sequence ID" value="PHUM452800-PA"/>
    <property type="gene ID" value="PHUM452800"/>
</dbReference>
<evidence type="ECO:0000313" key="13">
    <source>
        <dbReference type="EnsemblMetazoa" id="PHUM452800-PA"/>
    </source>
</evidence>
<evidence type="ECO:0000256" key="2">
    <source>
        <dbReference type="ARBA" id="ARBA00022692"/>
    </source>
</evidence>
<protein>
    <recommendedName>
        <fullName evidence="15">Lysosomal protein NCU-G1</fullName>
    </recommendedName>
</protein>
<accession>E0VUP3</accession>
<keyword evidence="14" id="KW-1185">Reference proteome</keyword>
<keyword evidence="3" id="KW-0732">Signal</keyword>